<feature type="site" description="Transition state stabilizer" evidence="7">
    <location>
        <position position="20"/>
    </location>
</feature>
<evidence type="ECO:0000256" key="4">
    <source>
        <dbReference type="ARBA" id="ARBA00022679"/>
    </source>
</evidence>
<dbReference type="GO" id="GO:0019288">
    <property type="term" value="P:isopentenyl diphosphate biosynthetic process, methylerythritol 4-phosphate pathway"/>
    <property type="evidence" value="ECO:0007669"/>
    <property type="project" value="UniProtKB-UniRule"/>
</dbReference>
<comment type="pathway">
    <text evidence="2 7">Isoprenoid biosynthesis; isopentenyl diphosphate biosynthesis via DXP pathway; isopentenyl diphosphate from 1-deoxy-D-xylulose 5-phosphate: step 2/6.</text>
</comment>
<sequence length="241" mass="27532">MRPLGSSFFAVVVAAGIGERMNATLPKQYLPLLGKPVLAHTLEAFERFEPVTEVTVVIHPLHEKIFEQEVLERYRFRKVRRYVFGGATRQDSVYEGVKVYRDHPEDFVLIHDGVRPLVGEEVLWRCVEGLRKHEAVCVAIPSVDTLKLSLDGQTVQKTLDRRTVWRAQTPQAFRVGLILQAFEQARREGFQGTDDASLVERLGVPVHLVLGSEENLKITTPQDFLLAEEMLRFRVRWSRTG</sequence>
<reference evidence="8" key="1">
    <citation type="journal article" date="2020" name="mSystems">
        <title>Genome- and Community-Level Interaction Insights into Carbon Utilization and Element Cycling Functions of Hydrothermarchaeota in Hydrothermal Sediment.</title>
        <authorList>
            <person name="Zhou Z."/>
            <person name="Liu Y."/>
            <person name="Xu W."/>
            <person name="Pan J."/>
            <person name="Luo Z.H."/>
            <person name="Li M."/>
        </authorList>
    </citation>
    <scope>NUCLEOTIDE SEQUENCE [LARGE SCALE GENOMIC DNA]</scope>
    <source>
        <strain evidence="8">SpSt-747</strain>
    </source>
</reference>
<dbReference type="Pfam" id="PF01128">
    <property type="entry name" value="IspD"/>
    <property type="match status" value="1"/>
</dbReference>
<dbReference type="PANTHER" id="PTHR32125">
    <property type="entry name" value="2-C-METHYL-D-ERYTHRITOL 4-PHOSPHATE CYTIDYLYLTRANSFERASE, CHLOROPLASTIC"/>
    <property type="match status" value="1"/>
</dbReference>
<feature type="site" description="Transition state stabilizer" evidence="7">
    <location>
        <position position="27"/>
    </location>
</feature>
<evidence type="ECO:0000256" key="3">
    <source>
        <dbReference type="ARBA" id="ARBA00009789"/>
    </source>
</evidence>
<dbReference type="InterPro" id="IPR050088">
    <property type="entry name" value="IspD/TarI_cytidylyltransf_bact"/>
</dbReference>
<dbReference type="SUPFAM" id="SSF53448">
    <property type="entry name" value="Nucleotide-diphospho-sugar transferases"/>
    <property type="match status" value="1"/>
</dbReference>
<dbReference type="HAMAP" id="MF_00108">
    <property type="entry name" value="IspD"/>
    <property type="match status" value="1"/>
</dbReference>
<evidence type="ECO:0000256" key="1">
    <source>
        <dbReference type="ARBA" id="ARBA00001282"/>
    </source>
</evidence>
<dbReference type="AlphaFoldDB" id="A0A7V3YFM6"/>
<dbReference type="NCBIfam" id="TIGR00453">
    <property type="entry name" value="ispD"/>
    <property type="match status" value="1"/>
</dbReference>
<dbReference type="Gene3D" id="3.90.550.10">
    <property type="entry name" value="Spore Coat Polysaccharide Biosynthesis Protein SpsA, Chain A"/>
    <property type="match status" value="1"/>
</dbReference>
<evidence type="ECO:0000256" key="5">
    <source>
        <dbReference type="ARBA" id="ARBA00022695"/>
    </source>
</evidence>
<keyword evidence="4 7" id="KW-0808">Transferase</keyword>
<dbReference type="EC" id="2.7.7.60" evidence="7"/>
<evidence type="ECO:0000313" key="8">
    <source>
        <dbReference type="EMBL" id="HGI30230.1"/>
    </source>
</evidence>
<dbReference type="PROSITE" id="PS01295">
    <property type="entry name" value="ISPD"/>
    <property type="match status" value="1"/>
</dbReference>
<evidence type="ECO:0000256" key="7">
    <source>
        <dbReference type="HAMAP-Rule" id="MF_00108"/>
    </source>
</evidence>
<feature type="site" description="Positions MEP for the nucleophilic attack" evidence="7">
    <location>
        <position position="161"/>
    </location>
</feature>
<dbReference type="UniPathway" id="UPA00056">
    <property type="reaction ID" value="UER00093"/>
</dbReference>
<dbReference type="InterPro" id="IPR029044">
    <property type="entry name" value="Nucleotide-diphossugar_trans"/>
</dbReference>
<dbReference type="FunFam" id="3.90.550.10:FF:000003">
    <property type="entry name" value="2-C-methyl-D-erythritol 4-phosphate cytidylyltransferase"/>
    <property type="match status" value="1"/>
</dbReference>
<gene>
    <name evidence="7 8" type="primary">ispD</name>
    <name evidence="8" type="ORF">ENV30_02790</name>
</gene>
<dbReference type="InterPro" id="IPR018294">
    <property type="entry name" value="ISPD_synthase_CS"/>
</dbReference>
<dbReference type="InterPro" id="IPR001228">
    <property type="entry name" value="IspD"/>
</dbReference>
<evidence type="ECO:0000256" key="2">
    <source>
        <dbReference type="ARBA" id="ARBA00004787"/>
    </source>
</evidence>
<dbReference type="PANTHER" id="PTHR32125:SF4">
    <property type="entry name" value="2-C-METHYL-D-ERYTHRITOL 4-PHOSPHATE CYTIDYLYLTRANSFERASE, CHLOROPLASTIC"/>
    <property type="match status" value="1"/>
</dbReference>
<comment type="similarity">
    <text evidence="3 7">Belongs to the IspD/TarI cytidylyltransferase family. IspD subfamily.</text>
</comment>
<proteinExistence type="inferred from homology"/>
<dbReference type="EMBL" id="DTFV01000042">
    <property type="protein sequence ID" value="HGI30230.1"/>
    <property type="molecule type" value="Genomic_DNA"/>
</dbReference>
<name>A0A7V3YFM6_9BACT</name>
<dbReference type="InterPro" id="IPR034683">
    <property type="entry name" value="IspD/TarI"/>
</dbReference>
<comment type="caution">
    <text evidence="8">The sequence shown here is derived from an EMBL/GenBank/DDBJ whole genome shotgun (WGS) entry which is preliminary data.</text>
</comment>
<feature type="site" description="Positions MEP for the nucleophilic attack" evidence="7">
    <location>
        <position position="217"/>
    </location>
</feature>
<evidence type="ECO:0000256" key="6">
    <source>
        <dbReference type="ARBA" id="ARBA00023229"/>
    </source>
</evidence>
<protein>
    <recommendedName>
        <fullName evidence="7">2-C-methyl-D-erythritol 4-phosphate cytidylyltransferase</fullName>
        <ecNumber evidence="7">2.7.7.60</ecNumber>
    </recommendedName>
    <alternativeName>
        <fullName evidence="7">4-diphosphocytidyl-2C-methyl-D-erythritol synthase</fullName>
    </alternativeName>
    <alternativeName>
        <fullName evidence="7">MEP cytidylyltransferase</fullName>
        <shortName evidence="7">MCT</shortName>
    </alternativeName>
</protein>
<comment type="catalytic activity">
    <reaction evidence="1 7">
        <text>2-C-methyl-D-erythritol 4-phosphate + CTP + H(+) = 4-CDP-2-C-methyl-D-erythritol + diphosphate</text>
        <dbReference type="Rhea" id="RHEA:13429"/>
        <dbReference type="ChEBI" id="CHEBI:15378"/>
        <dbReference type="ChEBI" id="CHEBI:33019"/>
        <dbReference type="ChEBI" id="CHEBI:37563"/>
        <dbReference type="ChEBI" id="CHEBI:57823"/>
        <dbReference type="ChEBI" id="CHEBI:58262"/>
        <dbReference type="EC" id="2.7.7.60"/>
    </reaction>
</comment>
<dbReference type="CDD" id="cd02516">
    <property type="entry name" value="CDP-ME_synthetase"/>
    <property type="match status" value="1"/>
</dbReference>
<keyword evidence="6 7" id="KW-0414">Isoprene biosynthesis</keyword>
<keyword evidence="5 7" id="KW-0548">Nucleotidyltransferase</keyword>
<organism evidence="8">
    <name type="scientific">Candidatus Caldatribacterium californiense</name>
    <dbReference type="NCBI Taxonomy" id="1454726"/>
    <lineage>
        <taxon>Bacteria</taxon>
        <taxon>Pseudomonadati</taxon>
        <taxon>Atribacterota</taxon>
        <taxon>Atribacteria</taxon>
        <taxon>Atribacterales</taxon>
        <taxon>Candidatus Caldatribacteriaceae</taxon>
        <taxon>Candidatus Caldatribacterium</taxon>
    </lineage>
</organism>
<dbReference type="GO" id="GO:0050518">
    <property type="term" value="F:2-C-methyl-D-erythritol 4-phosphate cytidylyltransferase activity"/>
    <property type="evidence" value="ECO:0007669"/>
    <property type="project" value="UniProtKB-UniRule"/>
</dbReference>
<accession>A0A7V3YFM6</accession>
<comment type="function">
    <text evidence="7">Catalyzes the formation of 4-diphosphocytidyl-2-C-methyl-D-erythritol from CTP and 2-C-methyl-D-erythritol 4-phosphate (MEP).</text>
</comment>